<keyword evidence="4 6" id="KW-1133">Transmembrane helix</keyword>
<dbReference type="Pfam" id="PF07690">
    <property type="entry name" value="MFS_1"/>
    <property type="match status" value="1"/>
</dbReference>
<evidence type="ECO:0000259" key="7">
    <source>
        <dbReference type="PROSITE" id="PS50850"/>
    </source>
</evidence>
<keyword evidence="2" id="KW-0813">Transport</keyword>
<dbReference type="InterPro" id="IPR011701">
    <property type="entry name" value="MFS"/>
</dbReference>
<dbReference type="GO" id="GO:0016020">
    <property type="term" value="C:membrane"/>
    <property type="evidence" value="ECO:0007669"/>
    <property type="project" value="UniProtKB-SubCell"/>
</dbReference>
<organism evidence="8 9">
    <name type="scientific">Bradyrhizobium canariense</name>
    <dbReference type="NCBI Taxonomy" id="255045"/>
    <lineage>
        <taxon>Bacteria</taxon>
        <taxon>Pseudomonadati</taxon>
        <taxon>Pseudomonadota</taxon>
        <taxon>Alphaproteobacteria</taxon>
        <taxon>Hyphomicrobiales</taxon>
        <taxon>Nitrobacteraceae</taxon>
        <taxon>Bradyrhizobium</taxon>
    </lineage>
</organism>
<evidence type="ECO:0000256" key="1">
    <source>
        <dbReference type="ARBA" id="ARBA00004141"/>
    </source>
</evidence>
<keyword evidence="9" id="KW-1185">Reference proteome</keyword>
<dbReference type="Gene3D" id="1.20.1250.20">
    <property type="entry name" value="MFS general substrate transporter like domains"/>
    <property type="match status" value="1"/>
</dbReference>
<feature type="transmembrane region" description="Helical" evidence="6">
    <location>
        <begin position="361"/>
        <end position="378"/>
    </location>
</feature>
<feature type="transmembrane region" description="Helical" evidence="6">
    <location>
        <begin position="407"/>
        <end position="425"/>
    </location>
</feature>
<keyword evidence="5 6" id="KW-0472">Membrane</keyword>
<feature type="transmembrane region" description="Helical" evidence="6">
    <location>
        <begin position="54"/>
        <end position="74"/>
    </location>
</feature>
<evidence type="ECO:0000313" key="8">
    <source>
        <dbReference type="EMBL" id="SDS04326.1"/>
    </source>
</evidence>
<protein>
    <submittedName>
        <fullName evidence="8">MFS transporter, DHA2 family, multidrug resistance protein</fullName>
    </submittedName>
</protein>
<dbReference type="SUPFAM" id="SSF103473">
    <property type="entry name" value="MFS general substrate transporter"/>
    <property type="match status" value="1"/>
</dbReference>
<feature type="transmembrane region" description="Helical" evidence="6">
    <location>
        <begin position="334"/>
        <end position="355"/>
    </location>
</feature>
<name>A0A1H1NZA2_9BRAD</name>
<dbReference type="FunFam" id="1.20.1720.10:FF:000011">
    <property type="entry name" value="Transporter, major facilitator family"/>
    <property type="match status" value="1"/>
</dbReference>
<evidence type="ECO:0000256" key="3">
    <source>
        <dbReference type="ARBA" id="ARBA00022692"/>
    </source>
</evidence>
<dbReference type="PRINTS" id="PR01036">
    <property type="entry name" value="TCRTETB"/>
</dbReference>
<evidence type="ECO:0000256" key="4">
    <source>
        <dbReference type="ARBA" id="ARBA00022989"/>
    </source>
</evidence>
<dbReference type="PANTHER" id="PTHR42718">
    <property type="entry name" value="MAJOR FACILITATOR SUPERFAMILY MULTIDRUG TRANSPORTER MFSC"/>
    <property type="match status" value="1"/>
</dbReference>
<dbReference type="EMBL" id="LT629750">
    <property type="protein sequence ID" value="SDS04326.1"/>
    <property type="molecule type" value="Genomic_DNA"/>
</dbReference>
<dbReference type="Proteomes" id="UP000243904">
    <property type="component" value="Chromosome I"/>
</dbReference>
<dbReference type="PANTHER" id="PTHR42718:SF9">
    <property type="entry name" value="MAJOR FACILITATOR SUPERFAMILY MULTIDRUG TRANSPORTER MFSC"/>
    <property type="match status" value="1"/>
</dbReference>
<feature type="transmembrane region" description="Helical" evidence="6">
    <location>
        <begin position="20"/>
        <end position="42"/>
    </location>
</feature>
<proteinExistence type="predicted"/>
<dbReference type="PROSITE" id="PS50850">
    <property type="entry name" value="MFS"/>
    <property type="match status" value="1"/>
</dbReference>
<feature type="transmembrane region" description="Helical" evidence="6">
    <location>
        <begin position="206"/>
        <end position="225"/>
    </location>
</feature>
<dbReference type="InterPro" id="IPR036259">
    <property type="entry name" value="MFS_trans_sf"/>
</dbReference>
<feature type="transmembrane region" description="Helical" evidence="6">
    <location>
        <begin position="174"/>
        <end position="194"/>
    </location>
</feature>
<evidence type="ECO:0000256" key="2">
    <source>
        <dbReference type="ARBA" id="ARBA00022448"/>
    </source>
</evidence>
<feature type="transmembrane region" description="Helical" evidence="6">
    <location>
        <begin position="147"/>
        <end position="168"/>
    </location>
</feature>
<dbReference type="Gene3D" id="1.20.1720.10">
    <property type="entry name" value="Multidrug resistance protein D"/>
    <property type="match status" value="1"/>
</dbReference>
<dbReference type="GO" id="GO:0022857">
    <property type="term" value="F:transmembrane transporter activity"/>
    <property type="evidence" value="ECO:0007669"/>
    <property type="project" value="InterPro"/>
</dbReference>
<feature type="transmembrane region" description="Helical" evidence="6">
    <location>
        <begin position="115"/>
        <end position="135"/>
    </location>
</feature>
<feature type="transmembrane region" description="Helical" evidence="6">
    <location>
        <begin position="86"/>
        <end position="109"/>
    </location>
</feature>
<sequence length="473" mass="49099">MSTTIIEHADGLPQPQRNWAIVTIALGLVMAVIDGSIANVALPTIAKDLNASPAFSIWIVNGYQLAITISLLPLASLGEIIGYRRVYVAGLLLFTLASLFCALAHTLLLLTVARIVQGFGAAGILSVNAALVRFTYPRASLGRGIGVNALVVAISAAVGPTVASVILAVGTWPYLFAINVPLGIVTLALGLRYLPHTLPAVHAFDWQSAGLSAIAFGLGIAAIDSTGHGEALYLSLIEFVIAAAAGVLLVYRQTHLPAPLLPVDLLRIPIFALSIGTSIASFCGQMLAFVSMPFYLETHFGYSAVQIGLLITPWPIAVAFAAPLAGRLVERYPAGLLGGVGLLLFAAGLGALALMPADASAFDVVWRMALAGAGFGLFQTPNNRTMIAAAPRERSGGASGMLGTARLLGQTIGAALVALFLARYPAEGTRISLLVGVGFAMLGAVLSALRLSPTGSRGAERVRVHESQRLKGE</sequence>
<keyword evidence="3 6" id="KW-0812">Transmembrane</keyword>
<comment type="subcellular location">
    <subcellularLocation>
        <location evidence="1">Membrane</location>
        <topology evidence="1">Multi-pass membrane protein</topology>
    </subcellularLocation>
</comment>
<feature type="domain" description="Major facilitator superfamily (MFS) profile" evidence="7">
    <location>
        <begin position="20"/>
        <end position="455"/>
    </location>
</feature>
<evidence type="ECO:0000313" key="9">
    <source>
        <dbReference type="Proteomes" id="UP000243904"/>
    </source>
</evidence>
<accession>A0A1H1NZA2</accession>
<feature type="transmembrane region" description="Helical" evidence="6">
    <location>
        <begin position="302"/>
        <end position="322"/>
    </location>
</feature>
<feature type="transmembrane region" description="Helical" evidence="6">
    <location>
        <begin position="431"/>
        <end position="451"/>
    </location>
</feature>
<reference evidence="9" key="1">
    <citation type="submission" date="2016-10" db="EMBL/GenBank/DDBJ databases">
        <authorList>
            <person name="Varghese N."/>
            <person name="Submissions S."/>
        </authorList>
    </citation>
    <scope>NUCLEOTIDE SEQUENCE [LARGE SCALE GENOMIC DNA]</scope>
    <source>
        <strain evidence="9">GAS369</strain>
    </source>
</reference>
<evidence type="ECO:0000256" key="6">
    <source>
        <dbReference type="SAM" id="Phobius"/>
    </source>
</evidence>
<dbReference type="CDD" id="cd17321">
    <property type="entry name" value="MFS_MMR_MDR_like"/>
    <property type="match status" value="1"/>
</dbReference>
<evidence type="ECO:0000256" key="5">
    <source>
        <dbReference type="ARBA" id="ARBA00023136"/>
    </source>
</evidence>
<dbReference type="InterPro" id="IPR020846">
    <property type="entry name" value="MFS_dom"/>
</dbReference>
<gene>
    <name evidence="8" type="ORF">SAMN05444158_0820</name>
</gene>
<feature type="transmembrane region" description="Helical" evidence="6">
    <location>
        <begin position="271"/>
        <end position="296"/>
    </location>
</feature>
<dbReference type="FunFam" id="1.20.1250.20:FF:000168">
    <property type="entry name" value="Transporter, major facilitator family"/>
    <property type="match status" value="1"/>
</dbReference>
<dbReference type="RefSeq" id="WP_146686383.1">
    <property type="nucleotide sequence ID" value="NZ_LT629750.1"/>
</dbReference>
<feature type="transmembrane region" description="Helical" evidence="6">
    <location>
        <begin position="231"/>
        <end position="251"/>
    </location>
</feature>
<dbReference type="AlphaFoldDB" id="A0A1H1NZA2"/>